<keyword evidence="1" id="KW-1133">Transmembrane helix</keyword>
<keyword evidence="1" id="KW-0812">Transmembrane</keyword>
<dbReference type="Proteomes" id="UP000681341">
    <property type="component" value="Unassembled WGS sequence"/>
</dbReference>
<sequence length="67" mass="7077">MPADGAAAGFGGLLIVQFAFIGLLIVAALYAILAMTAALGLTSFSVFERFRKKRPEEPDDGGIDDLF</sequence>
<reference evidence="2 3" key="1">
    <citation type="submission" date="2021-03" db="EMBL/GenBank/DDBJ databases">
        <title>Glycomyces sp. nov., a novel actinomycete isolated from soil.</title>
        <authorList>
            <person name="Yang X."/>
            <person name="Xu X."/>
        </authorList>
    </citation>
    <scope>NUCLEOTIDE SEQUENCE [LARGE SCALE GENOMIC DNA]</scope>
    <source>
        <strain evidence="2 3">NEAU-S30</strain>
    </source>
</reference>
<comment type="caution">
    <text evidence="2">The sequence shown here is derived from an EMBL/GenBank/DDBJ whole genome shotgun (WGS) entry which is preliminary data.</text>
</comment>
<dbReference type="RefSeq" id="WP_208495227.1">
    <property type="nucleotide sequence ID" value="NZ_JAGFNP010000003.1"/>
</dbReference>
<protein>
    <submittedName>
        <fullName evidence="2">Uncharacterized protein</fullName>
    </submittedName>
</protein>
<evidence type="ECO:0000313" key="3">
    <source>
        <dbReference type="Proteomes" id="UP000681341"/>
    </source>
</evidence>
<evidence type="ECO:0000256" key="1">
    <source>
        <dbReference type="SAM" id="Phobius"/>
    </source>
</evidence>
<name>A0ABS3U0W3_9ACTN</name>
<dbReference type="EMBL" id="JAGFNP010000003">
    <property type="protein sequence ID" value="MBO3732411.1"/>
    <property type="molecule type" value="Genomic_DNA"/>
</dbReference>
<organism evidence="2 3">
    <name type="scientific">Glycomyces niveus</name>
    <dbReference type="NCBI Taxonomy" id="2820287"/>
    <lineage>
        <taxon>Bacteria</taxon>
        <taxon>Bacillati</taxon>
        <taxon>Actinomycetota</taxon>
        <taxon>Actinomycetes</taxon>
        <taxon>Glycomycetales</taxon>
        <taxon>Glycomycetaceae</taxon>
        <taxon>Glycomyces</taxon>
    </lineage>
</organism>
<proteinExistence type="predicted"/>
<feature type="transmembrane region" description="Helical" evidence="1">
    <location>
        <begin position="20"/>
        <end position="47"/>
    </location>
</feature>
<keyword evidence="1" id="KW-0472">Membrane</keyword>
<keyword evidence="3" id="KW-1185">Reference proteome</keyword>
<evidence type="ECO:0000313" key="2">
    <source>
        <dbReference type="EMBL" id="MBO3732411.1"/>
    </source>
</evidence>
<gene>
    <name evidence="2" type="ORF">J5V16_06225</name>
</gene>
<accession>A0ABS3U0W3</accession>